<sequence length="37" mass="3960">MKPIRVVVQGALGRVGRVVINALCRESEIQVVGAVEL</sequence>
<feature type="domain" description="Dihydrodipicolinate reductase N-terminal" evidence="3">
    <location>
        <begin position="4"/>
        <end position="36"/>
    </location>
</feature>
<evidence type="ECO:0000256" key="1">
    <source>
        <dbReference type="ARBA" id="ARBA00022857"/>
    </source>
</evidence>
<reference evidence="4" key="1">
    <citation type="journal article" date="2014" name="Front. Microbiol.">
        <title>High frequency of phylogenetically diverse reductive dehalogenase-homologous genes in deep subseafloor sedimentary metagenomes.</title>
        <authorList>
            <person name="Kawai M."/>
            <person name="Futagami T."/>
            <person name="Toyoda A."/>
            <person name="Takaki Y."/>
            <person name="Nishi S."/>
            <person name="Hori S."/>
            <person name="Arai W."/>
            <person name="Tsubouchi T."/>
            <person name="Morono Y."/>
            <person name="Uchiyama I."/>
            <person name="Ito T."/>
            <person name="Fujiyama A."/>
            <person name="Inagaki F."/>
            <person name="Takami H."/>
        </authorList>
    </citation>
    <scope>NUCLEOTIDE SEQUENCE</scope>
    <source>
        <strain evidence="4">Expedition CK06-06</strain>
    </source>
</reference>
<dbReference type="SUPFAM" id="SSF51735">
    <property type="entry name" value="NAD(P)-binding Rossmann-fold domains"/>
    <property type="match status" value="1"/>
</dbReference>
<proteinExistence type="predicted"/>
<evidence type="ECO:0000313" key="4">
    <source>
        <dbReference type="EMBL" id="GAI34237.1"/>
    </source>
</evidence>
<evidence type="ECO:0000259" key="3">
    <source>
        <dbReference type="Pfam" id="PF01113"/>
    </source>
</evidence>
<accession>X1MRF8</accession>
<dbReference type="GO" id="GO:0008839">
    <property type="term" value="F:4-hydroxy-tetrahydrodipicolinate reductase"/>
    <property type="evidence" value="ECO:0007669"/>
    <property type="project" value="InterPro"/>
</dbReference>
<name>X1MRF8_9ZZZZ</name>
<dbReference type="GO" id="GO:0009089">
    <property type="term" value="P:lysine biosynthetic process via diaminopimelate"/>
    <property type="evidence" value="ECO:0007669"/>
    <property type="project" value="InterPro"/>
</dbReference>
<dbReference type="EMBL" id="BARV01029796">
    <property type="protein sequence ID" value="GAI34237.1"/>
    <property type="molecule type" value="Genomic_DNA"/>
</dbReference>
<feature type="non-terminal residue" evidence="4">
    <location>
        <position position="37"/>
    </location>
</feature>
<gene>
    <name evidence="4" type="ORF">S06H3_47439</name>
</gene>
<protein>
    <recommendedName>
        <fullName evidence="3">Dihydrodipicolinate reductase N-terminal domain-containing protein</fullName>
    </recommendedName>
</protein>
<keyword evidence="2" id="KW-0560">Oxidoreductase</keyword>
<dbReference type="InterPro" id="IPR036291">
    <property type="entry name" value="NAD(P)-bd_dom_sf"/>
</dbReference>
<organism evidence="4">
    <name type="scientific">marine sediment metagenome</name>
    <dbReference type="NCBI Taxonomy" id="412755"/>
    <lineage>
        <taxon>unclassified sequences</taxon>
        <taxon>metagenomes</taxon>
        <taxon>ecological metagenomes</taxon>
    </lineage>
</organism>
<evidence type="ECO:0000256" key="2">
    <source>
        <dbReference type="ARBA" id="ARBA00023002"/>
    </source>
</evidence>
<dbReference type="Pfam" id="PF01113">
    <property type="entry name" value="DapB_N"/>
    <property type="match status" value="1"/>
</dbReference>
<dbReference type="AlphaFoldDB" id="X1MRF8"/>
<dbReference type="InterPro" id="IPR000846">
    <property type="entry name" value="DapB_N"/>
</dbReference>
<comment type="caution">
    <text evidence="4">The sequence shown here is derived from an EMBL/GenBank/DDBJ whole genome shotgun (WGS) entry which is preliminary data.</text>
</comment>
<keyword evidence="1" id="KW-0521">NADP</keyword>
<dbReference type="Gene3D" id="3.40.50.720">
    <property type="entry name" value="NAD(P)-binding Rossmann-like Domain"/>
    <property type="match status" value="1"/>
</dbReference>